<sequence length="235" mass="25732">MKNEVCDDVEVNGELFEEQNLVAIKIDYQDAVVNGVHANGGIIEVEEVLEGDWTKSPLNANGKAKKSSLERYPRRFTRSALKSKEDIVAKGNDYVDQSEGNSKGVMYEGNGEVCKDIVVFSEASRSENTEMAVVTVDIGTVVPVKSSENAECDAGKDSEEPSSAVPRRKLEMKMSKQISQGKVPSNVQELLATEPFSSMDAESSEPVCSKCVMLNLSSVGPVYSTRKRYRSDFEA</sequence>
<name>A0A803NBE1_CHEQI</name>
<organism evidence="1 2">
    <name type="scientific">Chenopodium quinoa</name>
    <name type="common">Quinoa</name>
    <dbReference type="NCBI Taxonomy" id="63459"/>
    <lineage>
        <taxon>Eukaryota</taxon>
        <taxon>Viridiplantae</taxon>
        <taxon>Streptophyta</taxon>
        <taxon>Embryophyta</taxon>
        <taxon>Tracheophyta</taxon>
        <taxon>Spermatophyta</taxon>
        <taxon>Magnoliopsida</taxon>
        <taxon>eudicotyledons</taxon>
        <taxon>Gunneridae</taxon>
        <taxon>Pentapetalae</taxon>
        <taxon>Caryophyllales</taxon>
        <taxon>Chenopodiaceae</taxon>
        <taxon>Chenopodioideae</taxon>
        <taxon>Atripliceae</taxon>
        <taxon>Chenopodium</taxon>
    </lineage>
</organism>
<evidence type="ECO:0000313" key="1">
    <source>
        <dbReference type="EnsemblPlants" id="AUR62043375-RA:cds"/>
    </source>
</evidence>
<proteinExistence type="predicted"/>
<dbReference type="Gramene" id="AUR62043375-RA">
    <property type="protein sequence ID" value="AUR62043375-RA:cds"/>
    <property type="gene ID" value="AUR62043375"/>
</dbReference>
<reference evidence="1" key="1">
    <citation type="journal article" date="2017" name="Nature">
        <title>The genome of Chenopodium quinoa.</title>
        <authorList>
            <person name="Jarvis D.E."/>
            <person name="Ho Y.S."/>
            <person name="Lightfoot D.J."/>
            <person name="Schmoeckel S.M."/>
            <person name="Li B."/>
            <person name="Borm T.J.A."/>
            <person name="Ohyanagi H."/>
            <person name="Mineta K."/>
            <person name="Michell C.T."/>
            <person name="Saber N."/>
            <person name="Kharbatia N.M."/>
            <person name="Rupper R.R."/>
            <person name="Sharp A.R."/>
            <person name="Dally N."/>
            <person name="Boughton B.A."/>
            <person name="Woo Y.H."/>
            <person name="Gao G."/>
            <person name="Schijlen E.G.W.M."/>
            <person name="Guo X."/>
            <person name="Momin A.A."/>
            <person name="Negrao S."/>
            <person name="Al-Babili S."/>
            <person name="Gehring C."/>
            <person name="Roessner U."/>
            <person name="Jung C."/>
            <person name="Murphy K."/>
            <person name="Arold S.T."/>
            <person name="Gojobori T."/>
            <person name="van der Linden C.G."/>
            <person name="van Loo E.N."/>
            <person name="Jellen E.N."/>
            <person name="Maughan P.J."/>
            <person name="Tester M."/>
        </authorList>
    </citation>
    <scope>NUCLEOTIDE SEQUENCE [LARGE SCALE GENOMIC DNA]</scope>
    <source>
        <strain evidence="1">cv. PI 614886</strain>
    </source>
</reference>
<dbReference type="Proteomes" id="UP000596660">
    <property type="component" value="Unplaced"/>
</dbReference>
<dbReference type="AlphaFoldDB" id="A0A803NBE1"/>
<protein>
    <submittedName>
        <fullName evidence="1">Uncharacterized protein</fullName>
    </submittedName>
</protein>
<reference evidence="1" key="2">
    <citation type="submission" date="2021-03" db="UniProtKB">
        <authorList>
            <consortium name="EnsemblPlants"/>
        </authorList>
    </citation>
    <scope>IDENTIFICATION</scope>
</reference>
<accession>A0A803NBE1</accession>
<keyword evidence="2" id="KW-1185">Reference proteome</keyword>
<dbReference type="EnsemblPlants" id="AUR62043375-RA">
    <property type="protein sequence ID" value="AUR62043375-RA:cds"/>
    <property type="gene ID" value="AUR62043375"/>
</dbReference>
<evidence type="ECO:0000313" key="2">
    <source>
        <dbReference type="Proteomes" id="UP000596660"/>
    </source>
</evidence>